<dbReference type="AlphaFoldDB" id="K2A3C6"/>
<comment type="caution">
    <text evidence="1">The sequence shown here is derived from an EMBL/GenBank/DDBJ whole genome shotgun (WGS) entry which is preliminary data.</text>
</comment>
<reference evidence="1" key="1">
    <citation type="journal article" date="2012" name="Science">
        <title>Fermentation, hydrogen, and sulfur metabolism in multiple uncultivated bacterial phyla.</title>
        <authorList>
            <person name="Wrighton K.C."/>
            <person name="Thomas B.C."/>
            <person name="Sharon I."/>
            <person name="Miller C.S."/>
            <person name="Castelle C.J."/>
            <person name="VerBerkmoes N.C."/>
            <person name="Wilkins M.J."/>
            <person name="Hettich R.L."/>
            <person name="Lipton M.S."/>
            <person name="Williams K.H."/>
            <person name="Long P.E."/>
            <person name="Banfield J.F."/>
        </authorList>
    </citation>
    <scope>NUCLEOTIDE SEQUENCE [LARGE SCALE GENOMIC DNA]</scope>
</reference>
<sequence length="672" mass="79165">MRHIDEINGKKAALEDLIEEKEKDGITSREELARYEESLYYTSLELLDLLYFWAIWLLDDTMLELYMQNISRLLDSGMDGREFLIGHIEYTRPYAAFWISDQISDEINHSHEKMSRNKSDTNEDFDTTDELMGILDMILAHNYTYNDEDIIDWYEESARKIIINDLEIEEYESDIGALKSEIVTERRIFLNMPDSLQAWYKTLRKKVDEEDGVFFRKKLQCAHRSRTAMTVMFTSSNTVLFSIMDGFLGRMEKEVIFEQYMEKLKNFDMSYDEGLNLCNLCFHFGYSEAAFDLLCGEIVDWGDSETILLALSLVYDLSERNNEIAKKLIEKLEKAIAGQGYKFKGFETFLESHINSFSKKDKKTEESWILHEIAGLSLYLYGEREEYRNHLLISHEKGSRTALSHLSQIYSHEGEYEKAYETLEKIYTPDNPKMLFETGHMIEFAIATKRRKEAKKFLSVMEWSDIKGTESLRFYYLTTGTEKERLEAIRLLGVYDQDDFRWIDETLLEPAFNRMKTFLKRKNTPKDIHLICKRSDALFPVKDMNNAMVYWQELQESVREKQFSLLCEHLEPFTDQDTLIRVTRGDVDEPKTELSSVQIGLATEAFFFRTRFMRDVNFTLLADVIAKTFDILPWCEALAENWYEEARKHTTNEHAFALGYDVGKFWRKPTLH</sequence>
<accession>K2A3C6</accession>
<protein>
    <submittedName>
        <fullName evidence="1">Uncharacterized protein</fullName>
    </submittedName>
</protein>
<name>K2A3C6_9BACT</name>
<dbReference type="SUPFAM" id="SSF81901">
    <property type="entry name" value="HCP-like"/>
    <property type="match status" value="1"/>
</dbReference>
<dbReference type="EMBL" id="AMFJ01028839">
    <property type="protein sequence ID" value="EKD44534.1"/>
    <property type="molecule type" value="Genomic_DNA"/>
</dbReference>
<organism evidence="1">
    <name type="scientific">uncultured bacterium</name>
    <name type="common">gcode 4</name>
    <dbReference type="NCBI Taxonomy" id="1234023"/>
    <lineage>
        <taxon>Bacteria</taxon>
        <taxon>environmental samples</taxon>
    </lineage>
</organism>
<gene>
    <name evidence="1" type="ORF">ACD_71C00108G0001</name>
</gene>
<proteinExistence type="predicted"/>
<evidence type="ECO:0000313" key="1">
    <source>
        <dbReference type="EMBL" id="EKD44534.1"/>
    </source>
</evidence>